<sequence>MAGAHGAGGHDLVLQPGLGVGDGEADQVAQGGRLKRGVLKVLKEGVVQGVGGVVVGEQSQADRVALRVILLNGPGGDGLVDEEMHAVEAGVFDELRE</sequence>
<reference evidence="1 2" key="1">
    <citation type="submission" date="2018-05" db="EMBL/GenBank/DDBJ databases">
        <title>Lujinxingia marina gen. nov. sp. nov., a new facultative anaerobic member of the class Deltaproteobacteria, and proposal of Lujinxingaceae fam. nov.</title>
        <authorList>
            <person name="Li C.-M."/>
        </authorList>
    </citation>
    <scope>NUCLEOTIDE SEQUENCE [LARGE SCALE GENOMIC DNA]</scope>
    <source>
        <strain evidence="1 2">B210</strain>
    </source>
</reference>
<accession>A0A328C2I7</accession>
<evidence type="ECO:0000313" key="2">
    <source>
        <dbReference type="Proteomes" id="UP000249169"/>
    </source>
</evidence>
<protein>
    <submittedName>
        <fullName evidence="1">Uncharacterized protein</fullName>
    </submittedName>
</protein>
<dbReference type="AlphaFoldDB" id="A0A328C2I7"/>
<comment type="caution">
    <text evidence="1">The sequence shown here is derived from an EMBL/GenBank/DDBJ whole genome shotgun (WGS) entry which is preliminary data.</text>
</comment>
<dbReference type="EMBL" id="QHKO01000014">
    <property type="protein sequence ID" value="RAL20135.1"/>
    <property type="molecule type" value="Genomic_DNA"/>
</dbReference>
<keyword evidence="2" id="KW-1185">Reference proteome</keyword>
<name>A0A328C2I7_9DELT</name>
<evidence type="ECO:0000313" key="1">
    <source>
        <dbReference type="EMBL" id="RAL20135.1"/>
    </source>
</evidence>
<organism evidence="1 2">
    <name type="scientific">Lujinxingia litoralis</name>
    <dbReference type="NCBI Taxonomy" id="2211119"/>
    <lineage>
        <taxon>Bacteria</taxon>
        <taxon>Deltaproteobacteria</taxon>
        <taxon>Bradymonadales</taxon>
        <taxon>Lujinxingiaceae</taxon>
        <taxon>Lujinxingia</taxon>
    </lineage>
</organism>
<proteinExistence type="predicted"/>
<dbReference type="Proteomes" id="UP000249169">
    <property type="component" value="Unassembled WGS sequence"/>
</dbReference>
<gene>
    <name evidence="1" type="ORF">DL240_18675</name>
</gene>